<accession>A0A5C5XM99</accession>
<gene>
    <name evidence="2" type="ORF">Pan54_50490</name>
</gene>
<dbReference type="EMBL" id="SJPG01000001">
    <property type="protein sequence ID" value="TWT64287.1"/>
    <property type="molecule type" value="Genomic_DNA"/>
</dbReference>
<comment type="caution">
    <text evidence="2">The sequence shown here is derived from an EMBL/GenBank/DDBJ whole genome shotgun (WGS) entry which is preliminary data.</text>
</comment>
<evidence type="ECO:0000256" key="1">
    <source>
        <dbReference type="SAM" id="MobiDB-lite"/>
    </source>
</evidence>
<feature type="region of interest" description="Disordered" evidence="1">
    <location>
        <begin position="94"/>
        <end position="158"/>
    </location>
</feature>
<dbReference type="OrthoDB" id="211798at2"/>
<protein>
    <submittedName>
        <fullName evidence="2">Uncharacterized protein</fullName>
    </submittedName>
</protein>
<feature type="compositionally biased region" description="Basic and acidic residues" evidence="1">
    <location>
        <begin position="144"/>
        <end position="157"/>
    </location>
</feature>
<organism evidence="2 3">
    <name type="scientific">Rubinisphaera italica</name>
    <dbReference type="NCBI Taxonomy" id="2527969"/>
    <lineage>
        <taxon>Bacteria</taxon>
        <taxon>Pseudomonadati</taxon>
        <taxon>Planctomycetota</taxon>
        <taxon>Planctomycetia</taxon>
        <taxon>Planctomycetales</taxon>
        <taxon>Planctomycetaceae</taxon>
        <taxon>Rubinisphaera</taxon>
    </lineage>
</organism>
<keyword evidence="3" id="KW-1185">Reference proteome</keyword>
<sequence length="347" mass="38807">MNGSINQDNSRNTSRSPAGWSHGFRLGLIGFLIAWSFSAHGQDLQPVQQVPDPNEEGLEVPVTPDQVEKPGKIVPGDAVPSLPMLEEVPKPVEVSPMPLRVPDTKSTPVPEVTKPVSPEPMKPVQKPEPELAPSKPALENTNKFAEKPLKSSEKESGEQWTMLITSGPSRAAGTPAQKDLVTFDLDKKTHQVVGGPHVKQLGPEDEHLLTKASEVPHHKSKVVAADYEAIYQSIPYSRAEYLANPAYRHEATMEILFGELRPTVIHKEDKPQRVYNQPRINDVPEVYRPQLPWNWNGPGRAYGFGYGYGPAGYFGARYPYWTPNSTYRIYQTQYGPLFNRYYRPLGY</sequence>
<dbReference type="Proteomes" id="UP000316095">
    <property type="component" value="Unassembled WGS sequence"/>
</dbReference>
<name>A0A5C5XM99_9PLAN</name>
<reference evidence="2 3" key="1">
    <citation type="submission" date="2019-02" db="EMBL/GenBank/DDBJ databases">
        <title>Deep-cultivation of Planctomycetes and their phenomic and genomic characterization uncovers novel biology.</title>
        <authorList>
            <person name="Wiegand S."/>
            <person name="Jogler M."/>
            <person name="Boedeker C."/>
            <person name="Pinto D."/>
            <person name="Vollmers J."/>
            <person name="Rivas-Marin E."/>
            <person name="Kohn T."/>
            <person name="Peeters S.H."/>
            <person name="Heuer A."/>
            <person name="Rast P."/>
            <person name="Oberbeckmann S."/>
            <person name="Bunk B."/>
            <person name="Jeske O."/>
            <person name="Meyerdierks A."/>
            <person name="Storesund J.E."/>
            <person name="Kallscheuer N."/>
            <person name="Luecker S."/>
            <person name="Lage O.M."/>
            <person name="Pohl T."/>
            <person name="Merkel B.J."/>
            <person name="Hornburger P."/>
            <person name="Mueller R.-W."/>
            <person name="Bruemmer F."/>
            <person name="Labrenz M."/>
            <person name="Spormann A.M."/>
            <person name="Op Den Camp H."/>
            <person name="Overmann J."/>
            <person name="Amann R."/>
            <person name="Jetten M.S.M."/>
            <person name="Mascher T."/>
            <person name="Medema M.H."/>
            <person name="Devos D.P."/>
            <person name="Kaster A.-K."/>
            <person name="Ovreas L."/>
            <person name="Rohde M."/>
            <person name="Galperin M.Y."/>
            <person name="Jogler C."/>
        </authorList>
    </citation>
    <scope>NUCLEOTIDE SEQUENCE [LARGE SCALE GENOMIC DNA]</scope>
    <source>
        <strain evidence="2 3">Pan54</strain>
    </source>
</reference>
<dbReference type="RefSeq" id="WP_146506011.1">
    <property type="nucleotide sequence ID" value="NZ_SJPG01000001.1"/>
</dbReference>
<evidence type="ECO:0000313" key="2">
    <source>
        <dbReference type="EMBL" id="TWT64287.1"/>
    </source>
</evidence>
<proteinExistence type="predicted"/>
<feature type="region of interest" description="Disordered" evidence="1">
    <location>
        <begin position="61"/>
        <end position="82"/>
    </location>
</feature>
<evidence type="ECO:0000313" key="3">
    <source>
        <dbReference type="Proteomes" id="UP000316095"/>
    </source>
</evidence>
<dbReference type="AlphaFoldDB" id="A0A5C5XM99"/>